<gene>
    <name evidence="7" type="ORF">BD626DRAFT_40831</name>
</gene>
<comment type="similarity">
    <text evidence="2">Belongs to the AIM9 family.</text>
</comment>
<dbReference type="PANTHER" id="PTHR36091:SF1">
    <property type="entry name" value="ALTERED INHERITANCE OF MITOCHONDRIA PROTEIN 9, MITOCHONDRIAL"/>
    <property type="match status" value="1"/>
</dbReference>
<evidence type="ECO:0000256" key="1">
    <source>
        <dbReference type="ARBA" id="ARBA00004173"/>
    </source>
</evidence>
<evidence type="ECO:0000256" key="3">
    <source>
        <dbReference type="ARBA" id="ARBA00016197"/>
    </source>
</evidence>
<keyword evidence="8" id="KW-1185">Reference proteome</keyword>
<evidence type="ECO:0000256" key="2">
    <source>
        <dbReference type="ARBA" id="ARBA00005543"/>
    </source>
</evidence>
<dbReference type="EMBL" id="VDMD01000011">
    <property type="protein sequence ID" value="TRM62785.1"/>
    <property type="molecule type" value="Genomic_DNA"/>
</dbReference>
<evidence type="ECO:0000256" key="5">
    <source>
        <dbReference type="ARBA" id="ARBA00023128"/>
    </source>
</evidence>
<evidence type="ECO:0000256" key="4">
    <source>
        <dbReference type="ARBA" id="ARBA00022946"/>
    </source>
</evidence>
<dbReference type="AlphaFoldDB" id="A0A550CDA4"/>
<organism evidence="7 8">
    <name type="scientific">Schizophyllum amplum</name>
    <dbReference type="NCBI Taxonomy" id="97359"/>
    <lineage>
        <taxon>Eukaryota</taxon>
        <taxon>Fungi</taxon>
        <taxon>Dikarya</taxon>
        <taxon>Basidiomycota</taxon>
        <taxon>Agaricomycotina</taxon>
        <taxon>Agaricomycetes</taxon>
        <taxon>Agaricomycetidae</taxon>
        <taxon>Agaricales</taxon>
        <taxon>Schizophyllaceae</taxon>
        <taxon>Schizophyllum</taxon>
    </lineage>
</organism>
<dbReference type="InterPro" id="IPR051035">
    <property type="entry name" value="Mito_inheritance_9"/>
</dbReference>
<proteinExistence type="inferred from homology"/>
<dbReference type="OrthoDB" id="2831558at2759"/>
<comment type="caution">
    <text evidence="7">The sequence shown here is derived from an EMBL/GenBank/DDBJ whole genome shotgun (WGS) entry which is preliminary data.</text>
</comment>
<dbReference type="GO" id="GO:0005739">
    <property type="term" value="C:mitochondrion"/>
    <property type="evidence" value="ECO:0007669"/>
    <property type="project" value="UniProtKB-SubCell"/>
</dbReference>
<dbReference type="InterPro" id="IPR011009">
    <property type="entry name" value="Kinase-like_dom_sf"/>
</dbReference>
<dbReference type="SUPFAM" id="SSF56112">
    <property type="entry name" value="Protein kinase-like (PK-like)"/>
    <property type="match status" value="1"/>
</dbReference>
<keyword evidence="5" id="KW-0496">Mitochondrion</keyword>
<keyword evidence="4" id="KW-0809">Transit peptide</keyword>
<comment type="subcellular location">
    <subcellularLocation>
        <location evidence="1">Mitochondrion</location>
    </subcellularLocation>
</comment>
<accession>A0A550CDA4</accession>
<sequence>MHMCIVLCTRYAPSTRCFPEEVARDRPFYSSGAQTAASQRFRIGPTVEVEFWRAGRSKLDIDRGPWPDDRAYMVALGACARASVEAGLDPDPDGAYRHLISIYDELVPAMSPFRTSCTLWHPDLHAGNIIVDGNIDNEDHDADSFGLSGIIDWQRATILPYYLQYSVPPAYEFTPSEEPLVQYSAGGKPKVADGYDDLCEEDKTAAYHALRRAWRAYVHRAMMQDEDAPLARDLYESAVGASKMRGFAGPVTTVTRGGYSLASLARSIAAVQAVWNVMVGVSDESRTKPLVPFPPGFSDEDKRRMEQEEAREDRIVEMYDDVLVPLGVHWAAEGLVPVEQYDEAKKVMENARQATLAAAASAEERDQLAQEWPFQDGKPAFTLDRCW</sequence>
<evidence type="ECO:0000313" key="7">
    <source>
        <dbReference type="EMBL" id="TRM62785.1"/>
    </source>
</evidence>
<name>A0A550CDA4_9AGAR</name>
<dbReference type="PANTHER" id="PTHR36091">
    <property type="entry name" value="ALTERED INHERITANCE OF MITOCHONDRIA PROTEIN 9, MITOCHONDRIAL"/>
    <property type="match status" value="1"/>
</dbReference>
<evidence type="ECO:0000313" key="8">
    <source>
        <dbReference type="Proteomes" id="UP000320762"/>
    </source>
</evidence>
<evidence type="ECO:0000256" key="6">
    <source>
        <dbReference type="ARBA" id="ARBA00031849"/>
    </source>
</evidence>
<protein>
    <recommendedName>
        <fullName evidence="3">Altered inheritance of mitochondria protein 9, mitochondrial</fullName>
    </recommendedName>
    <alternativeName>
        <fullName evidence="6">Found in mitochondrial proteome protein 29</fullName>
    </alternativeName>
</protein>
<dbReference type="Proteomes" id="UP000320762">
    <property type="component" value="Unassembled WGS sequence"/>
</dbReference>
<reference evidence="7 8" key="1">
    <citation type="journal article" date="2019" name="New Phytol.">
        <title>Comparative genomics reveals unique wood-decay strategies and fruiting body development in the Schizophyllaceae.</title>
        <authorList>
            <person name="Almasi E."/>
            <person name="Sahu N."/>
            <person name="Krizsan K."/>
            <person name="Balint B."/>
            <person name="Kovacs G.M."/>
            <person name="Kiss B."/>
            <person name="Cseklye J."/>
            <person name="Drula E."/>
            <person name="Henrissat B."/>
            <person name="Nagy I."/>
            <person name="Chovatia M."/>
            <person name="Adam C."/>
            <person name="LaButti K."/>
            <person name="Lipzen A."/>
            <person name="Riley R."/>
            <person name="Grigoriev I.V."/>
            <person name="Nagy L.G."/>
        </authorList>
    </citation>
    <scope>NUCLEOTIDE SEQUENCE [LARGE SCALE GENOMIC DNA]</scope>
    <source>
        <strain evidence="7 8">NL-1724</strain>
    </source>
</reference>